<organism evidence="2 3">
    <name type="scientific">Curvularia kusanoi</name>
    <name type="common">Cochliobolus kusanoi</name>
    <dbReference type="NCBI Taxonomy" id="90978"/>
    <lineage>
        <taxon>Eukaryota</taxon>
        <taxon>Fungi</taxon>
        <taxon>Dikarya</taxon>
        <taxon>Ascomycota</taxon>
        <taxon>Pezizomycotina</taxon>
        <taxon>Dothideomycetes</taxon>
        <taxon>Pleosporomycetidae</taxon>
        <taxon>Pleosporales</taxon>
        <taxon>Pleosporineae</taxon>
        <taxon>Pleosporaceae</taxon>
        <taxon>Curvularia</taxon>
    </lineage>
</organism>
<evidence type="ECO:0000256" key="1">
    <source>
        <dbReference type="SAM" id="MobiDB-lite"/>
    </source>
</evidence>
<proteinExistence type="predicted"/>
<evidence type="ECO:0000313" key="3">
    <source>
        <dbReference type="Proteomes" id="UP000801428"/>
    </source>
</evidence>
<feature type="region of interest" description="Disordered" evidence="1">
    <location>
        <begin position="1"/>
        <end position="41"/>
    </location>
</feature>
<gene>
    <name evidence="2" type="ORF">E8E13_000771</name>
</gene>
<keyword evidence="3" id="KW-1185">Reference proteome</keyword>
<comment type="caution">
    <text evidence="2">The sequence shown here is derived from an EMBL/GenBank/DDBJ whole genome shotgun (WGS) entry which is preliminary data.</text>
</comment>
<sequence>MKSARTRRTWSTRPKSPKEERHVNSNSKPVEEPPSNYTVVPHDATAITDSWASRSFRKDSIWEDPALASPVSSRDGSFLSNFSDNHTCGSPASSHTSPFSEYSHTENAYIPPLAQHTASTFHDGFDIGFTKSLDCLPVYLDTHGQRLLHQFVESAASRLVPVDIYRAASITATGWISDCIKNPNGAPYIFAALTASARAVGLKPEIYKWQAISEVNKLLSNPTTSTGDMTIAAVLILLALEEADLANPCLQGSERKWSLSANSAHLNGLRAMIEQRGGLAGLSNNRCLQTFILMHSIAQCITTFKRPYALLADFAGNIEDYASLSQSSMNQSMIADTLQRLCADPALVNVLRSVDVFISDLAIWYNAGRTPYRLDPFDLQKHSCLLMYRLFNWYKEGEDSEIAGGLGREPADQAICLAHLACLVIATEPHADSFGSRLSNVIVKLRQALQRTPVSHWASEPDVLLWIITMGALGAKGLPRSQPDSISEFEFFSQYAQLAFPPIQNGCLTSAHSLSQSVQRLPWITSIFDTRARRLWGQMGLCIPEIIDMYESSSEEEGAPIDEEHVLGQSTTARFFPAEKSASKKSSPS</sequence>
<feature type="compositionally biased region" description="Basic residues" evidence="1">
    <location>
        <begin position="1"/>
        <end position="10"/>
    </location>
</feature>
<name>A0A9P4T8N7_CURKU</name>
<dbReference type="PANTHER" id="PTHR37540:SF5">
    <property type="entry name" value="TRANSCRIPTION FACTOR DOMAIN-CONTAINING PROTEIN"/>
    <property type="match status" value="1"/>
</dbReference>
<dbReference type="AlphaFoldDB" id="A0A9P4T8N7"/>
<dbReference type="PANTHER" id="PTHR37540">
    <property type="entry name" value="TRANSCRIPTION FACTOR (ACR-2), PUTATIVE-RELATED-RELATED"/>
    <property type="match status" value="1"/>
</dbReference>
<protein>
    <submittedName>
        <fullName evidence="2">Uncharacterized protein</fullName>
    </submittedName>
</protein>
<evidence type="ECO:0000313" key="2">
    <source>
        <dbReference type="EMBL" id="KAF2997557.1"/>
    </source>
</evidence>
<accession>A0A9P4T8N7</accession>
<dbReference type="EMBL" id="SWKU01000022">
    <property type="protein sequence ID" value="KAF2997557.1"/>
    <property type="molecule type" value="Genomic_DNA"/>
</dbReference>
<dbReference type="Proteomes" id="UP000801428">
    <property type="component" value="Unassembled WGS sequence"/>
</dbReference>
<dbReference type="OrthoDB" id="5386330at2759"/>
<reference evidence="2" key="1">
    <citation type="submission" date="2019-04" db="EMBL/GenBank/DDBJ databases">
        <title>Sequencing of skin fungus with MAO and IRED activity.</title>
        <authorList>
            <person name="Marsaioli A.J."/>
            <person name="Bonatto J.M.C."/>
            <person name="Reis Junior O."/>
        </authorList>
    </citation>
    <scope>NUCLEOTIDE SEQUENCE</scope>
    <source>
        <strain evidence="2">30M1</strain>
    </source>
</reference>